<keyword evidence="2 6" id="KW-0238">DNA-binding</keyword>
<reference evidence="6 7" key="1">
    <citation type="submission" date="2020-03" db="EMBL/GenBank/DDBJ databases">
        <title>Sequencing the genomes of 1000 actinobacteria strains.</title>
        <authorList>
            <person name="Klenk H.-P."/>
        </authorList>
    </citation>
    <scope>NUCLEOTIDE SEQUENCE [LARGE SCALE GENOMIC DNA]</scope>
    <source>
        <strain evidence="6 7">DSM 18964</strain>
    </source>
</reference>
<evidence type="ECO:0000256" key="2">
    <source>
        <dbReference type="ARBA" id="ARBA00023125"/>
    </source>
</evidence>
<evidence type="ECO:0000259" key="5">
    <source>
        <dbReference type="PROSITE" id="PS51078"/>
    </source>
</evidence>
<accession>A0A846S393</accession>
<dbReference type="Pfam" id="PF01614">
    <property type="entry name" value="IclR_C"/>
    <property type="match status" value="1"/>
</dbReference>
<dbReference type="RefSeq" id="WP_167951764.1">
    <property type="nucleotide sequence ID" value="NZ_BAAAPQ010000031.1"/>
</dbReference>
<dbReference type="InterPro" id="IPR050707">
    <property type="entry name" value="HTH_MetabolicPath_Reg"/>
</dbReference>
<dbReference type="InterPro" id="IPR014757">
    <property type="entry name" value="Tscrpt_reg_IclR_C"/>
</dbReference>
<keyword evidence="1" id="KW-0805">Transcription regulation</keyword>
<organism evidence="6 7">
    <name type="scientific">Brevibacterium marinum</name>
    <dbReference type="NCBI Taxonomy" id="418643"/>
    <lineage>
        <taxon>Bacteria</taxon>
        <taxon>Bacillati</taxon>
        <taxon>Actinomycetota</taxon>
        <taxon>Actinomycetes</taxon>
        <taxon>Micrococcales</taxon>
        <taxon>Brevibacteriaceae</taxon>
        <taxon>Brevibacterium</taxon>
    </lineage>
</organism>
<gene>
    <name evidence="6" type="ORF">BKA07_003180</name>
</gene>
<dbReference type="EMBL" id="JAATJN010000001">
    <property type="protein sequence ID" value="NJC58145.1"/>
    <property type="molecule type" value="Genomic_DNA"/>
</dbReference>
<dbReference type="Gene3D" id="3.30.450.40">
    <property type="match status" value="1"/>
</dbReference>
<evidence type="ECO:0000256" key="1">
    <source>
        <dbReference type="ARBA" id="ARBA00023015"/>
    </source>
</evidence>
<evidence type="ECO:0000313" key="7">
    <source>
        <dbReference type="Proteomes" id="UP000576792"/>
    </source>
</evidence>
<dbReference type="Proteomes" id="UP000576792">
    <property type="component" value="Unassembled WGS sequence"/>
</dbReference>
<proteinExistence type="predicted"/>
<dbReference type="GO" id="GO:0003700">
    <property type="term" value="F:DNA-binding transcription factor activity"/>
    <property type="evidence" value="ECO:0007669"/>
    <property type="project" value="TreeGrafter"/>
</dbReference>
<dbReference type="GO" id="GO:0045892">
    <property type="term" value="P:negative regulation of DNA-templated transcription"/>
    <property type="evidence" value="ECO:0007669"/>
    <property type="project" value="TreeGrafter"/>
</dbReference>
<sequence length="239" mass="25733">MVEKHRTVSRIVGILEYVVHSPNGATLAEIAGYLDAPKSSVYGFVRGLEAEGYLKEGEAGRFVFGLGAHTLLASQATSLVELAAPVMNTLGQKLGETVTLAVFLDHELTYVHSVPSNQRIGYNPEMHTRRPLWPTSAGKILLAANDDPDLKSRVMNSEDLEEAFFDAEIESVRRNGYGLNLGETVADVSAFAVGLKIASSLAAAITVGGPNVRMRPHIEEVVAITRSVIGDSGLDVWNF</sequence>
<evidence type="ECO:0000259" key="4">
    <source>
        <dbReference type="PROSITE" id="PS51077"/>
    </source>
</evidence>
<dbReference type="PANTHER" id="PTHR30136:SF35">
    <property type="entry name" value="HTH-TYPE TRANSCRIPTIONAL REGULATOR RV1719"/>
    <property type="match status" value="1"/>
</dbReference>
<evidence type="ECO:0000313" key="6">
    <source>
        <dbReference type="EMBL" id="NJC58145.1"/>
    </source>
</evidence>
<dbReference type="AlphaFoldDB" id="A0A846S393"/>
<dbReference type="SUPFAM" id="SSF55781">
    <property type="entry name" value="GAF domain-like"/>
    <property type="match status" value="1"/>
</dbReference>
<comment type="caution">
    <text evidence="6">The sequence shown here is derived from an EMBL/GenBank/DDBJ whole genome shotgun (WGS) entry which is preliminary data.</text>
</comment>
<feature type="domain" description="HTH iclR-type" evidence="4">
    <location>
        <begin position="5"/>
        <end position="66"/>
    </location>
</feature>
<dbReference type="InterPro" id="IPR029016">
    <property type="entry name" value="GAF-like_dom_sf"/>
</dbReference>
<dbReference type="GO" id="GO:0003677">
    <property type="term" value="F:DNA binding"/>
    <property type="evidence" value="ECO:0007669"/>
    <property type="project" value="UniProtKB-KW"/>
</dbReference>
<dbReference type="SMART" id="SM00346">
    <property type="entry name" value="HTH_ICLR"/>
    <property type="match status" value="1"/>
</dbReference>
<dbReference type="SUPFAM" id="SSF46785">
    <property type="entry name" value="Winged helix' DNA-binding domain"/>
    <property type="match status" value="1"/>
</dbReference>
<protein>
    <submittedName>
        <fullName evidence="6">DNA-binding IclR family transcriptional regulator</fullName>
    </submittedName>
</protein>
<dbReference type="Gene3D" id="1.10.10.10">
    <property type="entry name" value="Winged helix-like DNA-binding domain superfamily/Winged helix DNA-binding domain"/>
    <property type="match status" value="1"/>
</dbReference>
<dbReference type="PROSITE" id="PS51078">
    <property type="entry name" value="ICLR_ED"/>
    <property type="match status" value="1"/>
</dbReference>
<dbReference type="PANTHER" id="PTHR30136">
    <property type="entry name" value="HELIX-TURN-HELIX TRANSCRIPTIONAL REGULATOR, ICLR FAMILY"/>
    <property type="match status" value="1"/>
</dbReference>
<dbReference type="InterPro" id="IPR005471">
    <property type="entry name" value="Tscrpt_reg_IclR_N"/>
</dbReference>
<evidence type="ECO:0000256" key="3">
    <source>
        <dbReference type="ARBA" id="ARBA00023163"/>
    </source>
</evidence>
<feature type="domain" description="IclR-ED" evidence="5">
    <location>
        <begin position="62"/>
        <end position="239"/>
    </location>
</feature>
<dbReference type="InterPro" id="IPR036388">
    <property type="entry name" value="WH-like_DNA-bd_sf"/>
</dbReference>
<name>A0A846S393_9MICO</name>
<dbReference type="InterPro" id="IPR036390">
    <property type="entry name" value="WH_DNA-bd_sf"/>
</dbReference>
<keyword evidence="3" id="KW-0804">Transcription</keyword>
<keyword evidence="7" id="KW-1185">Reference proteome</keyword>
<dbReference type="PROSITE" id="PS51077">
    <property type="entry name" value="HTH_ICLR"/>
    <property type="match status" value="1"/>
</dbReference>
<dbReference type="Pfam" id="PF09339">
    <property type="entry name" value="HTH_IclR"/>
    <property type="match status" value="1"/>
</dbReference>